<keyword evidence="1" id="KW-0472">Membrane</keyword>
<dbReference type="EMBL" id="AZQP01000010">
    <property type="protein sequence ID" value="EYE88979.1"/>
    <property type="molecule type" value="Genomic_DNA"/>
</dbReference>
<evidence type="ECO:0000313" key="2">
    <source>
        <dbReference type="EMBL" id="EYE88979.1"/>
    </source>
</evidence>
<keyword evidence="1" id="KW-0812">Transmembrane</keyword>
<dbReference type="Proteomes" id="UP000019681">
    <property type="component" value="Unassembled WGS sequence"/>
</dbReference>
<sequence length="90" mass="9882">MLVLAFMTETLWETLKMIKSSKGINIDRIGAMILGILIAIAANMDIFKLIEIPLGISYLGSILTGLLISRGANFLHDILGNISSMYQARK</sequence>
<reference evidence="2 3" key="1">
    <citation type="journal article" date="2014" name="Genome Announc.">
        <title>Draft Genome Sequence of Fervidicella metallireducens Strain AeBT, an Iron-Reducing Thermoanaerobe from the Great Artesian Basin.</title>
        <authorList>
            <person name="Patel B.K."/>
        </authorList>
    </citation>
    <scope>NUCLEOTIDE SEQUENCE [LARGE SCALE GENOMIC DNA]</scope>
    <source>
        <strain evidence="2 3">AeB</strain>
    </source>
</reference>
<accession>A0A017RX61</accession>
<keyword evidence="1" id="KW-1133">Transmembrane helix</keyword>
<organism evidence="2 3">
    <name type="scientific">Fervidicella metallireducens AeB</name>
    <dbReference type="NCBI Taxonomy" id="1403537"/>
    <lineage>
        <taxon>Bacteria</taxon>
        <taxon>Bacillati</taxon>
        <taxon>Bacillota</taxon>
        <taxon>Clostridia</taxon>
        <taxon>Eubacteriales</taxon>
        <taxon>Clostridiaceae</taxon>
        <taxon>Fervidicella</taxon>
    </lineage>
</organism>
<dbReference type="STRING" id="1403537.Q428_04860"/>
<gene>
    <name evidence="2" type="ORF">Q428_04860</name>
</gene>
<evidence type="ECO:0000256" key="1">
    <source>
        <dbReference type="SAM" id="Phobius"/>
    </source>
</evidence>
<feature type="transmembrane region" description="Helical" evidence="1">
    <location>
        <begin position="29"/>
        <end position="50"/>
    </location>
</feature>
<keyword evidence="3" id="KW-1185">Reference proteome</keyword>
<name>A0A017RX61_9CLOT</name>
<proteinExistence type="predicted"/>
<comment type="caution">
    <text evidence="2">The sequence shown here is derived from an EMBL/GenBank/DDBJ whole genome shotgun (WGS) entry which is preliminary data.</text>
</comment>
<dbReference type="AlphaFoldDB" id="A0A017RX61"/>
<feature type="transmembrane region" description="Helical" evidence="1">
    <location>
        <begin position="56"/>
        <end position="75"/>
    </location>
</feature>
<protein>
    <submittedName>
        <fullName evidence="2">Uncharacterized protein</fullName>
    </submittedName>
</protein>
<evidence type="ECO:0000313" key="3">
    <source>
        <dbReference type="Proteomes" id="UP000019681"/>
    </source>
</evidence>